<dbReference type="InterPro" id="IPR012939">
    <property type="entry name" value="Glyco_hydro_92"/>
</dbReference>
<dbReference type="InterPro" id="IPR014718">
    <property type="entry name" value="GH-type_carb-bd"/>
</dbReference>
<dbReference type="GO" id="GO:0005829">
    <property type="term" value="C:cytosol"/>
    <property type="evidence" value="ECO:0007669"/>
    <property type="project" value="TreeGrafter"/>
</dbReference>
<dbReference type="RefSeq" id="WP_123845044.1">
    <property type="nucleotide sequence ID" value="NZ_RPDH01000001.1"/>
</dbReference>
<feature type="domain" description="Glycosyl hydrolase family 92" evidence="5">
    <location>
        <begin position="267"/>
        <end position="756"/>
    </location>
</feature>
<evidence type="ECO:0000256" key="3">
    <source>
        <dbReference type="ARBA" id="ARBA00022837"/>
    </source>
</evidence>
<dbReference type="GO" id="GO:0030246">
    <property type="term" value="F:carbohydrate binding"/>
    <property type="evidence" value="ECO:0007669"/>
    <property type="project" value="InterPro"/>
</dbReference>
<comment type="subunit">
    <text evidence="2">Monomer.</text>
</comment>
<keyword evidence="7" id="KW-0378">Hydrolase</keyword>
<dbReference type="Gene3D" id="1.20.1050.60">
    <property type="entry name" value="alpha-1,2-mannosidase"/>
    <property type="match status" value="1"/>
</dbReference>
<evidence type="ECO:0000259" key="5">
    <source>
        <dbReference type="Pfam" id="PF07971"/>
    </source>
</evidence>
<dbReference type="InterPro" id="IPR050883">
    <property type="entry name" value="PNGase"/>
</dbReference>
<dbReference type="EMBL" id="RPDH01000001">
    <property type="protein sequence ID" value="RPE14311.1"/>
    <property type="molecule type" value="Genomic_DNA"/>
</dbReference>
<evidence type="ECO:0000313" key="7">
    <source>
        <dbReference type="EMBL" id="RPE14311.1"/>
    </source>
</evidence>
<dbReference type="Gene3D" id="3.30.2080.10">
    <property type="entry name" value="GH92 mannosidase domain"/>
    <property type="match status" value="1"/>
</dbReference>
<dbReference type="NCBIfam" id="TIGR01180">
    <property type="entry name" value="aman2_put"/>
    <property type="match status" value="1"/>
</dbReference>
<proteinExistence type="predicted"/>
<keyword evidence="8" id="KW-1185">Reference proteome</keyword>
<evidence type="ECO:0000256" key="1">
    <source>
        <dbReference type="ARBA" id="ARBA00001913"/>
    </source>
</evidence>
<dbReference type="Pfam" id="PF07971">
    <property type="entry name" value="Glyco_hydro_92"/>
    <property type="match status" value="1"/>
</dbReference>
<gene>
    <name evidence="7" type="ORF">EGT74_02980</name>
</gene>
<evidence type="ECO:0000259" key="6">
    <source>
        <dbReference type="Pfam" id="PF17678"/>
    </source>
</evidence>
<dbReference type="Gene3D" id="2.70.98.10">
    <property type="match status" value="1"/>
</dbReference>
<dbReference type="PANTHER" id="PTHR12143">
    <property type="entry name" value="PEPTIDE N-GLYCANASE PNGASE -RELATED"/>
    <property type="match status" value="1"/>
</dbReference>
<evidence type="ECO:0000256" key="4">
    <source>
        <dbReference type="SAM" id="SignalP"/>
    </source>
</evidence>
<organism evidence="7 8">
    <name type="scientific">Chitinophaga lutea</name>
    <dbReference type="NCBI Taxonomy" id="2488634"/>
    <lineage>
        <taxon>Bacteria</taxon>
        <taxon>Pseudomonadati</taxon>
        <taxon>Bacteroidota</taxon>
        <taxon>Chitinophagia</taxon>
        <taxon>Chitinophagales</taxon>
        <taxon>Chitinophagaceae</taxon>
        <taxon>Chitinophaga</taxon>
    </lineage>
</organism>
<dbReference type="PANTHER" id="PTHR12143:SF39">
    <property type="entry name" value="SECRETED PROTEIN"/>
    <property type="match status" value="1"/>
</dbReference>
<dbReference type="GO" id="GO:0005975">
    <property type="term" value="P:carbohydrate metabolic process"/>
    <property type="evidence" value="ECO:0007669"/>
    <property type="project" value="InterPro"/>
</dbReference>
<dbReference type="InterPro" id="IPR005887">
    <property type="entry name" value="GH92_a_mannosidase_put"/>
</dbReference>
<dbReference type="OrthoDB" id="9758101at2"/>
<comment type="cofactor">
    <cofactor evidence="1">
        <name>Ca(2+)</name>
        <dbReference type="ChEBI" id="CHEBI:29108"/>
    </cofactor>
</comment>
<dbReference type="Pfam" id="PF17678">
    <property type="entry name" value="Glyco_hydro_92N"/>
    <property type="match status" value="1"/>
</dbReference>
<protein>
    <submittedName>
        <fullName evidence="7">Glycoside hydrolase family 92 protein</fullName>
    </submittedName>
</protein>
<name>A0A3N4Q9T5_9BACT</name>
<feature type="signal peptide" evidence="4">
    <location>
        <begin position="1"/>
        <end position="21"/>
    </location>
</feature>
<dbReference type="SUPFAM" id="SSF48208">
    <property type="entry name" value="Six-hairpin glycosidases"/>
    <property type="match status" value="1"/>
</dbReference>
<reference evidence="7 8" key="1">
    <citation type="submission" date="2018-11" db="EMBL/GenBank/DDBJ databases">
        <title>Chitinophaga lutea sp.nov., isolate from arsenic contaminated soil.</title>
        <authorList>
            <person name="Zong Y."/>
        </authorList>
    </citation>
    <scope>NUCLEOTIDE SEQUENCE [LARGE SCALE GENOMIC DNA]</scope>
    <source>
        <strain evidence="7 8">ZY74</strain>
    </source>
</reference>
<evidence type="ECO:0000313" key="8">
    <source>
        <dbReference type="Proteomes" id="UP000278351"/>
    </source>
</evidence>
<dbReference type="GO" id="GO:0006516">
    <property type="term" value="P:glycoprotein catabolic process"/>
    <property type="evidence" value="ECO:0007669"/>
    <property type="project" value="TreeGrafter"/>
</dbReference>
<feature type="chain" id="PRO_5018255075" evidence="4">
    <location>
        <begin position="22"/>
        <end position="768"/>
    </location>
</feature>
<dbReference type="GO" id="GO:0000224">
    <property type="term" value="F:peptide-N4-(N-acetyl-beta-glucosaminyl)asparagine amidase activity"/>
    <property type="evidence" value="ECO:0007669"/>
    <property type="project" value="TreeGrafter"/>
</dbReference>
<comment type="caution">
    <text evidence="7">The sequence shown here is derived from an EMBL/GenBank/DDBJ whole genome shotgun (WGS) entry which is preliminary data.</text>
</comment>
<dbReference type="Proteomes" id="UP000278351">
    <property type="component" value="Unassembled WGS sequence"/>
</dbReference>
<dbReference type="Gene3D" id="1.20.1610.10">
    <property type="entry name" value="alpha-1,2-mannosidases domains"/>
    <property type="match status" value="1"/>
</dbReference>
<evidence type="ECO:0000256" key="2">
    <source>
        <dbReference type="ARBA" id="ARBA00011245"/>
    </source>
</evidence>
<dbReference type="InterPro" id="IPR008928">
    <property type="entry name" value="6-hairpin_glycosidase_sf"/>
</dbReference>
<keyword evidence="4" id="KW-0732">Signal</keyword>
<dbReference type="InterPro" id="IPR041371">
    <property type="entry name" value="GH92_N"/>
</dbReference>
<sequence>MKHRLYRLLLLLTTVPPSVHAQRQPERPVDLVVPQMGTAHSRWFYFSSASVPFGMVSLFPDNNSLTDWEGGYRYNIDTIRCFSHIHEWQLSGLPVMPVAFTTEADLKGIFNNHASHFSHANEVVKPGYHKVTLSRYDIDAALTATNHAGFHRYTFKKSGHRGILFDLGGKLGGINMVRGGFQQTGPNRISGFIVNGPTIRKPKEYTVYFTAEFSRPMKRTLLWAEGSTRENSREWRGKDGKLLVAFDDAAGAVDMKVGLSFVSEAGAANNLRKEIGGWDFDATVRDAQNKWNALLSRIKVEGGTLVQRQRFYTDLSHAIQGRRIINDVDGRYTDCTGDTPRVRQLPLRSNGTPRFNMYNSDAFWGAQWTLNTLWPLVYPDITEEFCNSFLEYYKNGGLIPRGPAAGNYTYVMTGASTTPFFVSAWQKGIRGFDIGLAFEGLKKNHLPGGMMGKIGYEHKTSKGGGIEFYISHGYVPYPLSKTIYGMHQDGATITLENAYQDWTLAQLAKALQKTDDYAYFSKRAGNYKNIFNAEAGYFVPRDSAGRWQHPFDPLKSDKGFEEGNAAQYLWYVPHHLDSLFALLGGKEKAADRLNQQYEASAPSRFIGSWINYENQPSIQTAFIFNHAGKPWLTQYWVSRVIDSIYADISPEGGFIGDEDQGLMGSLSVLLKLGLFQTNGGTEANPKYELTGPLFSKATIYLDPKYYQSKTFTITAKNVSATNRYIKSASVNGEKLKQFFIRHDQINRGCELRYEMDNQPNYQLFEAAR</sequence>
<feature type="domain" description="Glycosyl hydrolase family 92 N-terminal" evidence="6">
    <location>
        <begin position="32"/>
        <end position="260"/>
    </location>
</feature>
<keyword evidence="3" id="KW-0106">Calcium</keyword>
<dbReference type="AlphaFoldDB" id="A0A3N4Q9T5"/>
<accession>A0A3N4Q9T5</accession>